<dbReference type="RefSeq" id="WP_127486995.1">
    <property type="nucleotide sequence ID" value="NZ_JARLKN010000005.1"/>
</dbReference>
<dbReference type="Pfam" id="PF01261">
    <property type="entry name" value="AP_endonuc_2"/>
    <property type="match status" value="1"/>
</dbReference>
<dbReference type="InterPro" id="IPR036237">
    <property type="entry name" value="Xyl_isomerase-like_sf"/>
</dbReference>
<dbReference type="InterPro" id="IPR013022">
    <property type="entry name" value="Xyl_isomerase-like_TIM-brl"/>
</dbReference>
<name>A0ABT8VET4_9BACL</name>
<dbReference type="InterPro" id="IPR050312">
    <property type="entry name" value="IolE/XylAMocC-like"/>
</dbReference>
<organism evidence="2 3">
    <name type="scientific">Paenibacillus ehimensis</name>
    <dbReference type="NCBI Taxonomy" id="79264"/>
    <lineage>
        <taxon>Bacteria</taxon>
        <taxon>Bacillati</taxon>
        <taxon>Bacillota</taxon>
        <taxon>Bacilli</taxon>
        <taxon>Bacillales</taxon>
        <taxon>Paenibacillaceae</taxon>
        <taxon>Paenibacillus</taxon>
    </lineage>
</organism>
<feature type="domain" description="Xylose isomerase-like TIM barrel" evidence="1">
    <location>
        <begin position="27"/>
        <end position="274"/>
    </location>
</feature>
<evidence type="ECO:0000313" key="2">
    <source>
        <dbReference type="EMBL" id="MDO3679487.1"/>
    </source>
</evidence>
<keyword evidence="3" id="KW-1185">Reference proteome</keyword>
<evidence type="ECO:0000259" key="1">
    <source>
        <dbReference type="Pfam" id="PF01261"/>
    </source>
</evidence>
<keyword evidence="2" id="KW-0413">Isomerase</keyword>
<dbReference type="EMBL" id="JAUMKJ010000027">
    <property type="protein sequence ID" value="MDO3679487.1"/>
    <property type="molecule type" value="Genomic_DNA"/>
</dbReference>
<dbReference type="Proteomes" id="UP001168883">
    <property type="component" value="Unassembled WGS sequence"/>
</dbReference>
<comment type="caution">
    <text evidence="2">The sequence shown here is derived from an EMBL/GenBank/DDBJ whole genome shotgun (WGS) entry which is preliminary data.</text>
</comment>
<dbReference type="Gene3D" id="3.20.20.150">
    <property type="entry name" value="Divalent-metal-dependent TIM barrel enzymes"/>
    <property type="match status" value="1"/>
</dbReference>
<proteinExistence type="predicted"/>
<evidence type="ECO:0000313" key="3">
    <source>
        <dbReference type="Proteomes" id="UP001168883"/>
    </source>
</evidence>
<reference evidence="2" key="1">
    <citation type="submission" date="2023-07" db="EMBL/GenBank/DDBJ databases">
        <authorList>
            <person name="Aktuganov G."/>
            <person name="Boyko T."/>
            <person name="Delegan Y."/>
            <person name="Galimzianova N."/>
            <person name="Gilvanova E."/>
            <person name="Korobov V."/>
            <person name="Kuzmina L."/>
            <person name="Melentiev A."/>
            <person name="Milman P."/>
            <person name="Ryabova A."/>
            <person name="Stupak E."/>
            <person name="Yasakov T."/>
            <person name="Zharikova N."/>
            <person name="Zhurenko E."/>
        </authorList>
    </citation>
    <scope>NUCLEOTIDE SEQUENCE</scope>
    <source>
        <strain evidence="2">IB-739</strain>
    </source>
</reference>
<dbReference type="SUPFAM" id="SSF51658">
    <property type="entry name" value="Xylose isomerase-like"/>
    <property type="match status" value="1"/>
</dbReference>
<protein>
    <submittedName>
        <fullName evidence="2">Sugar phosphate isomerase/epimerase family protein</fullName>
    </submittedName>
</protein>
<dbReference type="PANTHER" id="PTHR12110:SF53">
    <property type="entry name" value="BLR5974 PROTEIN"/>
    <property type="match status" value="1"/>
</dbReference>
<dbReference type="GO" id="GO:0016853">
    <property type="term" value="F:isomerase activity"/>
    <property type="evidence" value="ECO:0007669"/>
    <property type="project" value="UniProtKB-KW"/>
</dbReference>
<dbReference type="PANTHER" id="PTHR12110">
    <property type="entry name" value="HYDROXYPYRUVATE ISOMERASE"/>
    <property type="match status" value="1"/>
</dbReference>
<sequence length="279" mass="30457">MKTSLSIWSVHRYVQNGSMDNIGFIDFVGKTGAQGVELLSVFWNDQKDDAQQVREALARNGLELACFGACNNLAVTDPAERREQIADVTGSVDKAAQLGAKVVRVFSGDKAADVTYEQAKAWIIEGLKEGAAYAQQRGITLCLENHGYFAGKADQVLEVIDEVNSPALRSTFDTGNFLLVDDQPNEAMDKLLGVVSHVHFKDFLPVGEDYAGRKYKSLGGVLYAGKVPGEGIVDLKHLLGKLKRSGYQGWLTVEYEGDDEQKEGSVRSIDNLKAILAKL</sequence>
<accession>A0ABT8VET4</accession>
<gene>
    <name evidence="2" type="ORF">Q3C12_20970</name>
</gene>